<proteinExistence type="predicted"/>
<dbReference type="OrthoDB" id="5555533at2759"/>
<evidence type="ECO:0000313" key="2">
    <source>
        <dbReference type="EMBL" id="ETN41516.1"/>
    </source>
</evidence>
<dbReference type="AlphaFoldDB" id="W2RYE4"/>
<feature type="compositionally biased region" description="Low complexity" evidence="1">
    <location>
        <begin position="36"/>
        <end position="49"/>
    </location>
</feature>
<dbReference type="GO" id="GO:0070096">
    <property type="term" value="P:mitochondrial outer membrane translocase complex assembly"/>
    <property type="evidence" value="ECO:0007669"/>
    <property type="project" value="InterPro"/>
</dbReference>
<dbReference type="Pfam" id="PF19117">
    <property type="entry name" value="Mim2"/>
    <property type="match status" value="1"/>
</dbReference>
<dbReference type="FunCoup" id="W2RYE4">
    <property type="interactions" value="5"/>
</dbReference>
<dbReference type="RefSeq" id="XP_008716025.1">
    <property type="nucleotide sequence ID" value="XM_008717803.1"/>
</dbReference>
<sequence>MSDDLSASGSFIDAPSASSQPSIIDIPSNNAEEMDSLPSSPTTDDSLSVSDDDEYAQAEREWKESLQQLELLLSMVIVPYLGKYFGRKFAYYGWKRFMEWKYPVEIVVTNSARFKAVGAVEAAASL</sequence>
<reference evidence="2 3" key="1">
    <citation type="submission" date="2013-03" db="EMBL/GenBank/DDBJ databases">
        <title>The Genome Sequence of Phialophora europaea CBS 101466.</title>
        <authorList>
            <consortium name="The Broad Institute Genomics Platform"/>
            <person name="Cuomo C."/>
            <person name="de Hoog S."/>
            <person name="Gorbushina A."/>
            <person name="Walker B."/>
            <person name="Young S.K."/>
            <person name="Zeng Q."/>
            <person name="Gargeya S."/>
            <person name="Fitzgerald M."/>
            <person name="Haas B."/>
            <person name="Abouelleil A."/>
            <person name="Allen A.W."/>
            <person name="Alvarado L."/>
            <person name="Arachchi H.M."/>
            <person name="Berlin A.M."/>
            <person name="Chapman S.B."/>
            <person name="Gainer-Dewar J."/>
            <person name="Goldberg J."/>
            <person name="Griggs A."/>
            <person name="Gujja S."/>
            <person name="Hansen M."/>
            <person name="Howarth C."/>
            <person name="Imamovic A."/>
            <person name="Ireland A."/>
            <person name="Larimer J."/>
            <person name="McCowan C."/>
            <person name="Murphy C."/>
            <person name="Pearson M."/>
            <person name="Poon T.W."/>
            <person name="Priest M."/>
            <person name="Roberts A."/>
            <person name="Saif S."/>
            <person name="Shea T."/>
            <person name="Sisk P."/>
            <person name="Sykes S."/>
            <person name="Wortman J."/>
            <person name="Nusbaum C."/>
            <person name="Birren B."/>
        </authorList>
    </citation>
    <scope>NUCLEOTIDE SEQUENCE [LARGE SCALE GENOMIC DNA]</scope>
    <source>
        <strain evidence="2 3">CBS 101466</strain>
    </source>
</reference>
<dbReference type="GeneID" id="19970791"/>
<dbReference type="InParanoid" id="W2RYE4"/>
<evidence type="ECO:0000256" key="1">
    <source>
        <dbReference type="SAM" id="MobiDB-lite"/>
    </source>
</evidence>
<feature type="region of interest" description="Disordered" evidence="1">
    <location>
        <begin position="1"/>
        <end position="56"/>
    </location>
</feature>
<dbReference type="STRING" id="1220924.W2RYE4"/>
<evidence type="ECO:0000313" key="3">
    <source>
        <dbReference type="Proteomes" id="UP000030752"/>
    </source>
</evidence>
<name>W2RYE4_CYPE1</name>
<dbReference type="InterPro" id="IPR037652">
    <property type="entry name" value="Mim2"/>
</dbReference>
<dbReference type="EMBL" id="KB822719">
    <property type="protein sequence ID" value="ETN41516.1"/>
    <property type="molecule type" value="Genomic_DNA"/>
</dbReference>
<dbReference type="PANTHER" id="PTHR28230:SF1">
    <property type="entry name" value="MITOCHONDRIAL IMPORT PROTEIN 2"/>
    <property type="match status" value="1"/>
</dbReference>
<protein>
    <submittedName>
        <fullName evidence="2">Uncharacterized protein</fullName>
    </submittedName>
</protein>
<gene>
    <name evidence="2" type="ORF">HMPREF1541_03452</name>
</gene>
<dbReference type="GO" id="GO:0045040">
    <property type="term" value="P:protein insertion into mitochondrial outer membrane"/>
    <property type="evidence" value="ECO:0007669"/>
    <property type="project" value="InterPro"/>
</dbReference>
<dbReference type="eggNOG" id="ENOG502SBHE">
    <property type="taxonomic scope" value="Eukaryota"/>
</dbReference>
<dbReference type="GO" id="GO:0005741">
    <property type="term" value="C:mitochondrial outer membrane"/>
    <property type="evidence" value="ECO:0007669"/>
    <property type="project" value="TreeGrafter"/>
</dbReference>
<keyword evidence="3" id="KW-1185">Reference proteome</keyword>
<dbReference type="Proteomes" id="UP000030752">
    <property type="component" value="Unassembled WGS sequence"/>
</dbReference>
<accession>W2RYE4</accession>
<dbReference type="HOGENOM" id="CLU_136313_0_0_1"/>
<organism evidence="2 3">
    <name type="scientific">Cyphellophora europaea (strain CBS 101466)</name>
    <name type="common">Phialophora europaea</name>
    <dbReference type="NCBI Taxonomy" id="1220924"/>
    <lineage>
        <taxon>Eukaryota</taxon>
        <taxon>Fungi</taxon>
        <taxon>Dikarya</taxon>
        <taxon>Ascomycota</taxon>
        <taxon>Pezizomycotina</taxon>
        <taxon>Eurotiomycetes</taxon>
        <taxon>Chaetothyriomycetidae</taxon>
        <taxon>Chaetothyriales</taxon>
        <taxon>Cyphellophoraceae</taxon>
        <taxon>Cyphellophora</taxon>
    </lineage>
</organism>
<dbReference type="VEuPathDB" id="FungiDB:HMPREF1541_03452"/>
<feature type="compositionally biased region" description="Polar residues" evidence="1">
    <location>
        <begin position="16"/>
        <end position="31"/>
    </location>
</feature>
<dbReference type="PANTHER" id="PTHR28230">
    <property type="entry name" value="CHROMOSOME 1, WHOLE GENOME SHOTGUN SEQUENCE"/>
    <property type="match status" value="1"/>
</dbReference>